<keyword evidence="1" id="KW-0732">Signal</keyword>
<dbReference type="AlphaFoldDB" id="A0A2J4PLY7"/>
<comment type="caution">
    <text evidence="2">The sequence shown here is derived from an EMBL/GenBank/DDBJ whole genome shotgun (WGS) entry which is preliminary data.</text>
</comment>
<evidence type="ECO:0000256" key="1">
    <source>
        <dbReference type="SAM" id="SignalP"/>
    </source>
</evidence>
<evidence type="ECO:0000313" key="2">
    <source>
        <dbReference type="EMBL" id="PLL19826.1"/>
    </source>
</evidence>
<feature type="chain" id="PRO_5014377542" evidence="1">
    <location>
        <begin position="21"/>
        <end position="48"/>
    </location>
</feature>
<dbReference type="EMBL" id="PIDS01001755">
    <property type="protein sequence ID" value="PLL19826.1"/>
    <property type="molecule type" value="Genomic_DNA"/>
</dbReference>
<sequence>MKLHITLLASALMLALPALAKEVPLNQAAAIANGVTPAAASPAFDALE</sequence>
<proteinExistence type="predicted"/>
<reference evidence="2 3" key="2">
    <citation type="submission" date="2018-01" db="EMBL/GenBank/DDBJ databases">
        <title>Genomic study of Klebsiella pneumoniae.</title>
        <authorList>
            <person name="Yang Y."/>
            <person name="Bicalho R."/>
        </authorList>
    </citation>
    <scope>NUCLEOTIDE SEQUENCE [LARGE SCALE GENOMIC DNA]</scope>
    <source>
        <strain evidence="2 3">A11</strain>
    </source>
</reference>
<name>A0A2J4PLY7_9ENTR</name>
<evidence type="ECO:0000313" key="3">
    <source>
        <dbReference type="Proteomes" id="UP000234505"/>
    </source>
</evidence>
<reference evidence="2 3" key="1">
    <citation type="submission" date="2017-11" db="EMBL/GenBank/DDBJ databases">
        <authorList>
            <person name="Han C.G."/>
        </authorList>
    </citation>
    <scope>NUCLEOTIDE SEQUENCE [LARGE SCALE GENOMIC DNA]</scope>
    <source>
        <strain evidence="2 3">A11</strain>
    </source>
</reference>
<dbReference type="Proteomes" id="UP000234505">
    <property type="component" value="Unassembled WGS sequence"/>
</dbReference>
<gene>
    <name evidence="2" type="ORF">CWN50_31770</name>
</gene>
<feature type="non-terminal residue" evidence="2">
    <location>
        <position position="48"/>
    </location>
</feature>
<organism evidence="2 3">
    <name type="scientific">Klebsiella michiganensis</name>
    <dbReference type="NCBI Taxonomy" id="1134687"/>
    <lineage>
        <taxon>Bacteria</taxon>
        <taxon>Pseudomonadati</taxon>
        <taxon>Pseudomonadota</taxon>
        <taxon>Gammaproteobacteria</taxon>
        <taxon>Enterobacterales</taxon>
        <taxon>Enterobacteriaceae</taxon>
        <taxon>Klebsiella/Raoultella group</taxon>
        <taxon>Klebsiella</taxon>
    </lineage>
</organism>
<feature type="signal peptide" evidence="1">
    <location>
        <begin position="1"/>
        <end position="20"/>
    </location>
</feature>
<protein>
    <submittedName>
        <fullName evidence="2">Phosphatase PAP2 family protein</fullName>
    </submittedName>
</protein>
<accession>A0A2J4PLY7</accession>